<dbReference type="InterPro" id="IPR036390">
    <property type="entry name" value="WH_DNA-bd_sf"/>
</dbReference>
<dbReference type="AlphaFoldDB" id="A0A8A7KAS9"/>
<gene>
    <name evidence="5" type="ORF">GM661_00945</name>
</gene>
<dbReference type="KEGG" id="ifn:GM661_00945"/>
<evidence type="ECO:0000256" key="1">
    <source>
        <dbReference type="ARBA" id="ARBA00023015"/>
    </source>
</evidence>
<keyword evidence="3" id="KW-0804">Transcription</keyword>
<dbReference type="Pfam" id="PF01047">
    <property type="entry name" value="MarR"/>
    <property type="match status" value="1"/>
</dbReference>
<evidence type="ECO:0000259" key="4">
    <source>
        <dbReference type="PROSITE" id="PS50995"/>
    </source>
</evidence>
<reference evidence="5" key="1">
    <citation type="submission" date="2019-12" db="EMBL/GenBank/DDBJ databases">
        <authorList>
            <person name="zhang j."/>
            <person name="sun C.M."/>
        </authorList>
    </citation>
    <scope>NUCLEOTIDE SEQUENCE</scope>
    <source>
        <strain evidence="5">NS-1</strain>
    </source>
</reference>
<dbReference type="EMBL" id="CP046640">
    <property type="protein sequence ID" value="QTL96638.1"/>
    <property type="molecule type" value="Genomic_DNA"/>
</dbReference>
<sequence>MKRKLIKEAAEEIAGFMPFYFKYINPIIHKDEKYSLNENQIKLIMMLYLTESQTPTKLSIFMDMPKGSLTTIIDSLVDKGFITKKEDINDRRKKKISITEKGKGFVAYKTNDSLLKFNDLFQNFKEDSLERIIIGFRELSQNLKLSN</sequence>
<evidence type="ECO:0000313" key="6">
    <source>
        <dbReference type="Proteomes" id="UP000665020"/>
    </source>
</evidence>
<keyword evidence="1" id="KW-0805">Transcription regulation</keyword>
<dbReference type="InterPro" id="IPR036388">
    <property type="entry name" value="WH-like_DNA-bd_sf"/>
</dbReference>
<dbReference type="PROSITE" id="PS50995">
    <property type="entry name" value="HTH_MARR_2"/>
    <property type="match status" value="1"/>
</dbReference>
<dbReference type="GO" id="GO:0003700">
    <property type="term" value="F:DNA-binding transcription factor activity"/>
    <property type="evidence" value="ECO:0007669"/>
    <property type="project" value="InterPro"/>
</dbReference>
<dbReference type="Proteomes" id="UP000665020">
    <property type="component" value="Chromosome"/>
</dbReference>
<dbReference type="SMART" id="SM00347">
    <property type="entry name" value="HTH_MARR"/>
    <property type="match status" value="1"/>
</dbReference>
<feature type="domain" description="HTH marR-type" evidence="4">
    <location>
        <begin position="1"/>
        <end position="141"/>
    </location>
</feature>
<proteinExistence type="predicted"/>
<dbReference type="RefSeq" id="WP_230868352.1">
    <property type="nucleotide sequence ID" value="NZ_CP046640.1"/>
</dbReference>
<dbReference type="SUPFAM" id="SSF46785">
    <property type="entry name" value="Winged helix' DNA-binding domain"/>
    <property type="match status" value="1"/>
</dbReference>
<name>A0A8A7KAS9_9FIRM</name>
<dbReference type="PRINTS" id="PR00598">
    <property type="entry name" value="HTHMARR"/>
</dbReference>
<dbReference type="Gene3D" id="1.10.10.10">
    <property type="entry name" value="Winged helix-like DNA-binding domain superfamily/Winged helix DNA-binding domain"/>
    <property type="match status" value="1"/>
</dbReference>
<dbReference type="PANTHER" id="PTHR42756:SF1">
    <property type="entry name" value="TRANSCRIPTIONAL REPRESSOR OF EMRAB OPERON"/>
    <property type="match status" value="1"/>
</dbReference>
<evidence type="ECO:0000256" key="3">
    <source>
        <dbReference type="ARBA" id="ARBA00023163"/>
    </source>
</evidence>
<evidence type="ECO:0000256" key="2">
    <source>
        <dbReference type="ARBA" id="ARBA00023125"/>
    </source>
</evidence>
<accession>A0A8A7KAS9</accession>
<keyword evidence="6" id="KW-1185">Reference proteome</keyword>
<dbReference type="PANTHER" id="PTHR42756">
    <property type="entry name" value="TRANSCRIPTIONAL REGULATOR, MARR"/>
    <property type="match status" value="1"/>
</dbReference>
<evidence type="ECO:0000313" key="5">
    <source>
        <dbReference type="EMBL" id="QTL96638.1"/>
    </source>
</evidence>
<dbReference type="GO" id="GO:0003677">
    <property type="term" value="F:DNA binding"/>
    <property type="evidence" value="ECO:0007669"/>
    <property type="project" value="UniProtKB-KW"/>
</dbReference>
<keyword evidence="2" id="KW-0238">DNA-binding</keyword>
<organism evidence="5 6">
    <name type="scientific">Iocasia fonsfrigidae</name>
    <dbReference type="NCBI Taxonomy" id="2682810"/>
    <lineage>
        <taxon>Bacteria</taxon>
        <taxon>Bacillati</taxon>
        <taxon>Bacillota</taxon>
        <taxon>Clostridia</taxon>
        <taxon>Halanaerobiales</taxon>
        <taxon>Halanaerobiaceae</taxon>
        <taxon>Iocasia</taxon>
    </lineage>
</organism>
<protein>
    <submittedName>
        <fullName evidence="5">MarR family transcriptional regulator</fullName>
    </submittedName>
</protein>
<dbReference type="InterPro" id="IPR000835">
    <property type="entry name" value="HTH_MarR-typ"/>
</dbReference>